<organism evidence="7 8">
    <name type="scientific">Methanosarcina baikalica</name>
    <dbReference type="NCBI Taxonomy" id="3073890"/>
    <lineage>
        <taxon>Archaea</taxon>
        <taxon>Methanobacteriati</taxon>
        <taxon>Methanobacteriota</taxon>
        <taxon>Stenosarchaea group</taxon>
        <taxon>Methanomicrobia</taxon>
        <taxon>Methanosarcinales</taxon>
        <taxon>Methanosarcinaceae</taxon>
        <taxon>Methanosarcina</taxon>
    </lineage>
</organism>
<dbReference type="PROSITE" id="PS51195">
    <property type="entry name" value="Q_MOTIF"/>
    <property type="match status" value="1"/>
</dbReference>
<dbReference type="GO" id="GO:0016787">
    <property type="term" value="F:hydrolase activity"/>
    <property type="evidence" value="ECO:0007669"/>
    <property type="project" value="UniProtKB-KW"/>
</dbReference>
<name>A0ABU2D5R6_9EURY</name>
<dbReference type="Proteomes" id="UP001246244">
    <property type="component" value="Unassembled WGS sequence"/>
</dbReference>
<protein>
    <submittedName>
        <fullName evidence="7">DEAD/DEAH box helicase</fullName>
        <ecNumber evidence="7">3.6.4.-</ecNumber>
    </submittedName>
</protein>
<evidence type="ECO:0000259" key="6">
    <source>
        <dbReference type="PROSITE" id="PS51195"/>
    </source>
</evidence>
<evidence type="ECO:0000256" key="2">
    <source>
        <dbReference type="ARBA" id="ARBA00022801"/>
    </source>
</evidence>
<dbReference type="RefSeq" id="WP_310577328.1">
    <property type="nucleotide sequence ID" value="NZ_JAVKPK010000129.1"/>
</dbReference>
<feature type="short sequence motif" description="Q motif" evidence="5">
    <location>
        <begin position="4"/>
        <end position="32"/>
    </location>
</feature>
<gene>
    <name evidence="7" type="ORF">RG963_16275</name>
</gene>
<keyword evidence="8" id="KW-1185">Reference proteome</keyword>
<dbReference type="GO" id="GO:0004386">
    <property type="term" value="F:helicase activity"/>
    <property type="evidence" value="ECO:0007669"/>
    <property type="project" value="UniProtKB-KW"/>
</dbReference>
<accession>A0ABU2D5R6</accession>
<sequence>MAGSGFKELNLSKEIEKAIEDMGFEEATTIQAQSIPYMLEGRDVIGQAPTGTGKTAAFGITVLERID</sequence>
<dbReference type="InterPro" id="IPR011545">
    <property type="entry name" value="DEAD/DEAH_box_helicase_dom"/>
</dbReference>
<evidence type="ECO:0000256" key="4">
    <source>
        <dbReference type="ARBA" id="ARBA00022840"/>
    </source>
</evidence>
<reference evidence="8" key="1">
    <citation type="submission" date="2023-07" db="EMBL/GenBank/DDBJ databases">
        <title>Whole-genome sequencing of a new Methanosarcina sp. Z-7115.</title>
        <authorList>
            <person name="Zhilina T.N."/>
            <person name="Merkel A.Y."/>
        </authorList>
    </citation>
    <scope>NUCLEOTIDE SEQUENCE [LARGE SCALE GENOMIC DNA]</scope>
    <source>
        <strain evidence="8">Z-7115</strain>
    </source>
</reference>
<keyword evidence="4" id="KW-0067">ATP-binding</keyword>
<dbReference type="PANTHER" id="PTHR47959">
    <property type="entry name" value="ATP-DEPENDENT RNA HELICASE RHLE-RELATED"/>
    <property type="match status" value="1"/>
</dbReference>
<keyword evidence="2 7" id="KW-0378">Hydrolase</keyword>
<comment type="caution">
    <text evidence="7">The sequence shown here is derived from an EMBL/GenBank/DDBJ whole genome shotgun (WGS) entry which is preliminary data.</text>
</comment>
<keyword evidence="3 7" id="KW-0347">Helicase</keyword>
<dbReference type="InterPro" id="IPR014014">
    <property type="entry name" value="RNA_helicase_DEAD_Q_motif"/>
</dbReference>
<evidence type="ECO:0000313" key="8">
    <source>
        <dbReference type="Proteomes" id="UP001246244"/>
    </source>
</evidence>
<feature type="domain" description="DEAD-box RNA helicase Q" evidence="6">
    <location>
        <begin position="4"/>
        <end position="32"/>
    </location>
</feature>
<proteinExistence type="predicted"/>
<feature type="non-terminal residue" evidence="7">
    <location>
        <position position="67"/>
    </location>
</feature>
<evidence type="ECO:0000256" key="1">
    <source>
        <dbReference type="ARBA" id="ARBA00022741"/>
    </source>
</evidence>
<evidence type="ECO:0000256" key="5">
    <source>
        <dbReference type="PROSITE-ProRule" id="PRU00552"/>
    </source>
</evidence>
<dbReference type="InterPro" id="IPR050079">
    <property type="entry name" value="DEAD_box_RNA_helicase"/>
</dbReference>
<dbReference type="Gene3D" id="3.40.50.300">
    <property type="entry name" value="P-loop containing nucleotide triphosphate hydrolases"/>
    <property type="match status" value="1"/>
</dbReference>
<dbReference type="InterPro" id="IPR027417">
    <property type="entry name" value="P-loop_NTPase"/>
</dbReference>
<dbReference type="SUPFAM" id="SSF52540">
    <property type="entry name" value="P-loop containing nucleoside triphosphate hydrolases"/>
    <property type="match status" value="1"/>
</dbReference>
<keyword evidence="1" id="KW-0547">Nucleotide-binding</keyword>
<dbReference type="PANTHER" id="PTHR47959:SF1">
    <property type="entry name" value="ATP-DEPENDENT RNA HELICASE DBPA"/>
    <property type="match status" value="1"/>
</dbReference>
<evidence type="ECO:0000313" key="7">
    <source>
        <dbReference type="EMBL" id="MDR7667300.1"/>
    </source>
</evidence>
<dbReference type="Pfam" id="PF00270">
    <property type="entry name" value="DEAD"/>
    <property type="match status" value="1"/>
</dbReference>
<dbReference type="EC" id="3.6.4.-" evidence="7"/>
<evidence type="ECO:0000256" key="3">
    <source>
        <dbReference type="ARBA" id="ARBA00022806"/>
    </source>
</evidence>
<dbReference type="EMBL" id="JAVKPK010000129">
    <property type="protein sequence ID" value="MDR7667300.1"/>
    <property type="molecule type" value="Genomic_DNA"/>
</dbReference>